<sequence length="324" mass="35598">MVDDNGGMMRFDTATATGHPDPEVAAWPEALVSTGDDLGYFAPLGQRHAAFFADDGPVLLVSFETAAAIGANGGLPHALAVAQPNGWSCLTLIASGATWFRDPAVFAYFDRLIEDAFFEDFDRVVFYGAGMAGYAAAAYSVAAPGAMVIAVQPQATLDPRVAGWDGRFRRMRRLSFTDRYGFAPDMIEGAGDGMVIFDPEQRLDAMHAALFRRPFVTLLPCPNLGNGIEAALRDMGVLDPMLRLALEGRLEPAAFWRLYRARRNSVPYLSGLMARLDEARRPLLNALLCRHAARRLNDRRFRYRLIQLEQELAAQGRSLPVARS</sequence>
<accession>A0A2T4JHP3</accession>
<protein>
    <submittedName>
        <fullName evidence="1">Phosphoadenosine phosphosulfate reductase</fullName>
    </submittedName>
</protein>
<evidence type="ECO:0000313" key="2">
    <source>
        <dbReference type="Proteomes" id="UP000241899"/>
    </source>
</evidence>
<dbReference type="EMBL" id="PZKF01000018">
    <property type="protein sequence ID" value="PTE17431.1"/>
    <property type="molecule type" value="Genomic_DNA"/>
</dbReference>
<organism evidence="1 2">
    <name type="scientific">Phaeovulum veldkampii DSM 11550</name>
    <dbReference type="NCBI Taxonomy" id="1185920"/>
    <lineage>
        <taxon>Bacteria</taxon>
        <taxon>Pseudomonadati</taxon>
        <taxon>Pseudomonadota</taxon>
        <taxon>Alphaproteobacteria</taxon>
        <taxon>Rhodobacterales</taxon>
        <taxon>Paracoccaceae</taxon>
        <taxon>Phaeovulum</taxon>
    </lineage>
</organism>
<gene>
    <name evidence="1" type="ORF">C5F46_09300</name>
</gene>
<proteinExistence type="predicted"/>
<comment type="caution">
    <text evidence="1">The sequence shown here is derived from an EMBL/GenBank/DDBJ whole genome shotgun (WGS) entry which is preliminary data.</text>
</comment>
<reference evidence="1 2" key="1">
    <citation type="submission" date="2018-03" db="EMBL/GenBank/DDBJ databases">
        <title>Rhodobacter veldkampii.</title>
        <authorList>
            <person name="Meyer T.E."/>
            <person name="Miller S."/>
            <person name="Lodha T."/>
            <person name="Gandham S."/>
            <person name="Chintalapati S."/>
            <person name="Chintalapati V.R."/>
        </authorList>
    </citation>
    <scope>NUCLEOTIDE SEQUENCE [LARGE SCALE GENOMIC DNA]</scope>
    <source>
        <strain evidence="1 2">DSM 11550</strain>
    </source>
</reference>
<name>A0A2T4JHP3_9RHOB</name>
<keyword evidence="2" id="KW-1185">Reference proteome</keyword>
<dbReference type="Proteomes" id="UP000241899">
    <property type="component" value="Unassembled WGS sequence"/>
</dbReference>
<evidence type="ECO:0000313" key="1">
    <source>
        <dbReference type="EMBL" id="PTE17431.1"/>
    </source>
</evidence>
<dbReference type="AlphaFoldDB" id="A0A2T4JHP3"/>